<proteinExistence type="predicted"/>
<feature type="compositionally biased region" description="Basic and acidic residues" evidence="3">
    <location>
        <begin position="224"/>
        <end position="234"/>
    </location>
</feature>
<evidence type="ECO:0000256" key="1">
    <source>
        <dbReference type="ARBA" id="ARBA00022448"/>
    </source>
</evidence>
<feature type="region of interest" description="Disordered" evidence="3">
    <location>
        <begin position="214"/>
        <end position="234"/>
    </location>
</feature>
<dbReference type="InterPro" id="IPR022879">
    <property type="entry name" value="V-ATPase_su_B/beta"/>
</dbReference>
<comment type="caution">
    <text evidence="4">The sequence shown here is derived from an EMBL/GenBank/DDBJ whole genome shotgun (WGS) entry which is preliminary data.</text>
</comment>
<evidence type="ECO:0000256" key="3">
    <source>
        <dbReference type="SAM" id="MobiDB-lite"/>
    </source>
</evidence>
<reference evidence="4" key="1">
    <citation type="submission" date="2023-08" db="EMBL/GenBank/DDBJ databases">
        <authorList>
            <person name="Chen Y."/>
            <person name="Shah S."/>
            <person name="Dougan E. K."/>
            <person name="Thang M."/>
            <person name="Chan C."/>
        </authorList>
    </citation>
    <scope>NUCLEOTIDE SEQUENCE</scope>
</reference>
<keyword evidence="1" id="KW-0813">Transport</keyword>
<evidence type="ECO:0000313" key="4">
    <source>
        <dbReference type="EMBL" id="CAJ1388042.1"/>
    </source>
</evidence>
<dbReference type="Gene3D" id="3.40.50.12240">
    <property type="match status" value="1"/>
</dbReference>
<feature type="compositionally biased region" description="Low complexity" evidence="3">
    <location>
        <begin position="214"/>
        <end position="223"/>
    </location>
</feature>
<dbReference type="Proteomes" id="UP001178507">
    <property type="component" value="Unassembled WGS sequence"/>
</dbReference>
<keyword evidence="2" id="KW-0406">Ion transport</keyword>
<dbReference type="PANTHER" id="PTHR43389">
    <property type="entry name" value="V-TYPE PROTON ATPASE SUBUNIT B"/>
    <property type="match status" value="1"/>
</dbReference>
<organism evidence="4 5">
    <name type="scientific">Effrenium voratum</name>
    <dbReference type="NCBI Taxonomy" id="2562239"/>
    <lineage>
        <taxon>Eukaryota</taxon>
        <taxon>Sar</taxon>
        <taxon>Alveolata</taxon>
        <taxon>Dinophyceae</taxon>
        <taxon>Suessiales</taxon>
        <taxon>Symbiodiniaceae</taxon>
        <taxon>Effrenium</taxon>
    </lineage>
</organism>
<evidence type="ECO:0000313" key="5">
    <source>
        <dbReference type="Proteomes" id="UP001178507"/>
    </source>
</evidence>
<gene>
    <name evidence="4" type="ORF">EVOR1521_LOCUS13993</name>
</gene>
<sequence length="234" mass="25010">MWTGWDWTWWSAPSGPYLPRERVTAEPVVGEVVEWKDSFGWAKADAPIDHHCFKQRGGRIYVHKKDVTSGAITTGCRVRFHVYKDTQGLGAAEVQEPSVIMENAKLPTCGFGLLGPLLSLSDGAVQGQILEANKKKVCGTSNIDNRGCDIENTGDTSKLISDDLMGRAFNASGKPIDKGPTLLARGFLGINSATLNPKTGVAIDAMNSVVPGGEAAASRSAGSPERRAALDWVA</sequence>
<keyword evidence="5" id="KW-1185">Reference proteome</keyword>
<accession>A0AA36IIG3</accession>
<dbReference type="EMBL" id="CAUJNA010001626">
    <property type="protein sequence ID" value="CAJ1388042.1"/>
    <property type="molecule type" value="Genomic_DNA"/>
</dbReference>
<dbReference type="AlphaFoldDB" id="A0AA36IIG3"/>
<dbReference type="GO" id="GO:0007035">
    <property type="term" value="P:vacuolar acidification"/>
    <property type="evidence" value="ECO:0007669"/>
    <property type="project" value="TreeGrafter"/>
</dbReference>
<dbReference type="GO" id="GO:0046961">
    <property type="term" value="F:proton-transporting ATPase activity, rotational mechanism"/>
    <property type="evidence" value="ECO:0007669"/>
    <property type="project" value="TreeGrafter"/>
</dbReference>
<name>A0AA36IIG3_9DINO</name>
<dbReference type="PANTHER" id="PTHR43389:SF4">
    <property type="entry name" value="V-TYPE PROTON ATPASE SUBUNIT B"/>
    <property type="match status" value="1"/>
</dbReference>
<protein>
    <submittedName>
        <fullName evidence="4">Uncharacterized protein</fullName>
    </submittedName>
</protein>
<evidence type="ECO:0000256" key="2">
    <source>
        <dbReference type="ARBA" id="ARBA00023065"/>
    </source>
</evidence>